<organism evidence="1 2">
    <name type="scientific">Paenibacillus woosongensis</name>
    <dbReference type="NCBI Taxonomy" id="307580"/>
    <lineage>
        <taxon>Bacteria</taxon>
        <taxon>Bacillati</taxon>
        <taxon>Bacillota</taxon>
        <taxon>Bacilli</taxon>
        <taxon>Bacillales</taxon>
        <taxon>Paenibacillaceae</taxon>
        <taxon>Paenibacillus</taxon>
    </lineage>
</organism>
<proteinExistence type="predicted"/>
<accession>A0ABQ4MVI9</accession>
<evidence type="ECO:0000313" key="1">
    <source>
        <dbReference type="EMBL" id="GIP59948.1"/>
    </source>
</evidence>
<keyword evidence="2" id="KW-1185">Reference proteome</keyword>
<comment type="caution">
    <text evidence="1">The sequence shown here is derived from an EMBL/GenBank/DDBJ whole genome shotgun (WGS) entry which is preliminary data.</text>
</comment>
<gene>
    <name evidence="1" type="ORF">J15TS10_37620</name>
</gene>
<evidence type="ECO:0000313" key="2">
    <source>
        <dbReference type="Proteomes" id="UP000681290"/>
    </source>
</evidence>
<name>A0ABQ4MVI9_9BACL</name>
<reference evidence="1 2" key="1">
    <citation type="submission" date="2021-03" db="EMBL/GenBank/DDBJ databases">
        <title>Antimicrobial resistance genes in bacteria isolated from Japanese honey, and their potential for conferring macrolide and lincosamide resistance in the American foulbrood pathogen Paenibacillus larvae.</title>
        <authorList>
            <person name="Okamoto M."/>
            <person name="Kumagai M."/>
            <person name="Kanamori H."/>
            <person name="Takamatsu D."/>
        </authorList>
    </citation>
    <scope>NUCLEOTIDE SEQUENCE [LARGE SCALE GENOMIC DNA]</scope>
    <source>
        <strain evidence="1 2">J15TS10</strain>
    </source>
</reference>
<protein>
    <submittedName>
        <fullName evidence="1">Uncharacterized protein</fullName>
    </submittedName>
</protein>
<sequence length="61" mass="6435">MITSKMYSTRITPVDVQKPPGAIGPGPQAAILPICFTSLSPTVGDYTLYYVHSSPLHCAAA</sequence>
<dbReference type="Proteomes" id="UP000681290">
    <property type="component" value="Unassembled WGS sequence"/>
</dbReference>
<dbReference type="EMBL" id="BOSM01000007">
    <property type="protein sequence ID" value="GIP59948.1"/>
    <property type="molecule type" value="Genomic_DNA"/>
</dbReference>